<comment type="caution">
    <text evidence="2">The sequence shown here is derived from an EMBL/GenBank/DDBJ whole genome shotgun (WGS) entry which is preliminary data.</text>
</comment>
<sequence length="52" mass="5518">MSSLDDAKEFVARHEKEIDEATGKAGGLPEEEPMSHEPVEPADGGSPEPPES</sequence>
<keyword evidence="3" id="KW-1185">Reference proteome</keyword>
<accession>A0ABN0TM83</accession>
<gene>
    <name evidence="2" type="ORF">GCM10009539_08080</name>
</gene>
<dbReference type="RefSeq" id="WP_344647357.1">
    <property type="nucleotide sequence ID" value="NZ_BAAAGX010000004.1"/>
</dbReference>
<name>A0ABN0TM83_9ACTN</name>
<evidence type="ECO:0000313" key="2">
    <source>
        <dbReference type="EMBL" id="GAA0225236.1"/>
    </source>
</evidence>
<evidence type="ECO:0000313" key="3">
    <source>
        <dbReference type="Proteomes" id="UP001500967"/>
    </source>
</evidence>
<dbReference type="EMBL" id="BAAAGX010000004">
    <property type="protein sequence ID" value="GAA0225236.1"/>
    <property type="molecule type" value="Genomic_DNA"/>
</dbReference>
<feature type="compositionally biased region" description="Basic and acidic residues" evidence="1">
    <location>
        <begin position="1"/>
        <end position="22"/>
    </location>
</feature>
<evidence type="ECO:0000256" key="1">
    <source>
        <dbReference type="SAM" id="MobiDB-lite"/>
    </source>
</evidence>
<organism evidence="2 3">
    <name type="scientific">Cryptosporangium japonicum</name>
    <dbReference type="NCBI Taxonomy" id="80872"/>
    <lineage>
        <taxon>Bacteria</taxon>
        <taxon>Bacillati</taxon>
        <taxon>Actinomycetota</taxon>
        <taxon>Actinomycetes</taxon>
        <taxon>Cryptosporangiales</taxon>
        <taxon>Cryptosporangiaceae</taxon>
        <taxon>Cryptosporangium</taxon>
    </lineage>
</organism>
<protein>
    <submittedName>
        <fullName evidence="2">Uncharacterized protein</fullName>
    </submittedName>
</protein>
<dbReference type="Proteomes" id="UP001500967">
    <property type="component" value="Unassembled WGS sequence"/>
</dbReference>
<reference evidence="2 3" key="1">
    <citation type="journal article" date="2019" name="Int. J. Syst. Evol. Microbiol.">
        <title>The Global Catalogue of Microorganisms (GCM) 10K type strain sequencing project: providing services to taxonomists for standard genome sequencing and annotation.</title>
        <authorList>
            <consortium name="The Broad Institute Genomics Platform"/>
            <consortium name="The Broad Institute Genome Sequencing Center for Infectious Disease"/>
            <person name="Wu L."/>
            <person name="Ma J."/>
        </authorList>
    </citation>
    <scope>NUCLEOTIDE SEQUENCE [LARGE SCALE GENOMIC DNA]</scope>
    <source>
        <strain evidence="2 3">JCM 10425</strain>
    </source>
</reference>
<proteinExistence type="predicted"/>
<feature type="region of interest" description="Disordered" evidence="1">
    <location>
        <begin position="1"/>
        <end position="52"/>
    </location>
</feature>